<dbReference type="RefSeq" id="WP_125031924.1">
    <property type="nucleotide sequence ID" value="NZ_JAPXVP010000020.1"/>
</dbReference>
<dbReference type="EMBL" id="QQWG01000023">
    <property type="protein sequence ID" value="RRG19217.1"/>
    <property type="molecule type" value="Genomic_DNA"/>
</dbReference>
<keyword evidence="2" id="KW-1185">Reference proteome</keyword>
<dbReference type="NCBIfam" id="TIGR04256">
    <property type="entry name" value="GxxExxY"/>
    <property type="match status" value="1"/>
</dbReference>
<accession>A0A425XX52</accession>
<dbReference type="Gene3D" id="3.90.320.10">
    <property type="match status" value="1"/>
</dbReference>
<comment type="caution">
    <text evidence="1">The sequence shown here is derived from an EMBL/GenBank/DDBJ whole genome shotgun (WGS) entry which is preliminary data.</text>
</comment>
<dbReference type="Proteomes" id="UP000285794">
    <property type="component" value="Unassembled WGS sequence"/>
</dbReference>
<dbReference type="InterPro" id="IPR026350">
    <property type="entry name" value="GxxExxY"/>
</dbReference>
<dbReference type="Pfam" id="PF13366">
    <property type="entry name" value="PDDEXK_3"/>
    <property type="match status" value="1"/>
</dbReference>
<sequence length="126" mass="14484">MNSEMIFKQILDCAFEVHKTLGPGLLESTYEECLCYELEKKGLEAQRQVMLPVNYKGIKLDAGYRIDILVEDEIIIELKSVTKLNELHLAQMITYLKLSENHLGLLINFNSKLLKDGIKRVINTNE</sequence>
<proteinExistence type="predicted"/>
<reference evidence="1 2" key="1">
    <citation type="submission" date="2018-07" db="EMBL/GenBank/DDBJ databases">
        <title>Draft genome sequence of Ancylomarina sp. M1P.</title>
        <authorList>
            <person name="Yadav S."/>
            <person name="Villanueva L."/>
            <person name="Damste J.S.S."/>
        </authorList>
    </citation>
    <scope>NUCLEOTIDE SEQUENCE [LARGE SCALE GENOMIC DNA]</scope>
    <source>
        <strain evidence="1 2">M1P</strain>
    </source>
</reference>
<dbReference type="OrthoDB" id="1119698at2"/>
<protein>
    <submittedName>
        <fullName evidence="1">GxxExxY protein</fullName>
    </submittedName>
</protein>
<name>A0A425XX52_9BACT</name>
<evidence type="ECO:0000313" key="1">
    <source>
        <dbReference type="EMBL" id="RRG19217.1"/>
    </source>
</evidence>
<evidence type="ECO:0000313" key="2">
    <source>
        <dbReference type="Proteomes" id="UP000285794"/>
    </source>
</evidence>
<organism evidence="1 2">
    <name type="scientific">Ancylomarina euxinus</name>
    <dbReference type="NCBI Taxonomy" id="2283627"/>
    <lineage>
        <taxon>Bacteria</taxon>
        <taxon>Pseudomonadati</taxon>
        <taxon>Bacteroidota</taxon>
        <taxon>Bacteroidia</taxon>
        <taxon>Marinilabiliales</taxon>
        <taxon>Marinifilaceae</taxon>
        <taxon>Ancylomarina</taxon>
    </lineage>
</organism>
<dbReference type="InterPro" id="IPR011604">
    <property type="entry name" value="PDDEXK-like_dom_sf"/>
</dbReference>
<gene>
    <name evidence="1" type="ORF">DWB61_16130</name>
</gene>
<dbReference type="AlphaFoldDB" id="A0A425XX52"/>